<reference evidence="1" key="1">
    <citation type="submission" date="2021-06" db="EMBL/GenBank/DDBJ databases">
        <authorList>
            <person name="Kallberg Y."/>
            <person name="Tangrot J."/>
            <person name="Rosling A."/>
        </authorList>
    </citation>
    <scope>NUCLEOTIDE SEQUENCE</scope>
    <source>
        <strain evidence="1">MA461A</strain>
    </source>
</reference>
<name>A0ACA9SCQ5_9GLOM</name>
<accession>A0ACA9SCQ5</accession>
<gene>
    <name evidence="1" type="ORF">RPERSI_LOCUS29645</name>
</gene>
<feature type="non-terminal residue" evidence="1">
    <location>
        <position position="1"/>
    </location>
</feature>
<protein>
    <submittedName>
        <fullName evidence="1">13864_t:CDS:1</fullName>
    </submittedName>
</protein>
<sequence length="51" mass="5398">YAYQIHPRTIFTSGKNLSAAGLTAATKSQQTISIAKARIHAALNARTSILA</sequence>
<dbReference type="EMBL" id="CAJVQC010112574">
    <property type="protein sequence ID" value="CAG8835701.1"/>
    <property type="molecule type" value="Genomic_DNA"/>
</dbReference>
<comment type="caution">
    <text evidence="1">The sequence shown here is derived from an EMBL/GenBank/DDBJ whole genome shotgun (WGS) entry which is preliminary data.</text>
</comment>
<evidence type="ECO:0000313" key="2">
    <source>
        <dbReference type="Proteomes" id="UP000789920"/>
    </source>
</evidence>
<evidence type="ECO:0000313" key="1">
    <source>
        <dbReference type="EMBL" id="CAG8835701.1"/>
    </source>
</evidence>
<keyword evidence="2" id="KW-1185">Reference proteome</keyword>
<feature type="non-terminal residue" evidence="1">
    <location>
        <position position="51"/>
    </location>
</feature>
<organism evidence="1 2">
    <name type="scientific">Racocetra persica</name>
    <dbReference type="NCBI Taxonomy" id="160502"/>
    <lineage>
        <taxon>Eukaryota</taxon>
        <taxon>Fungi</taxon>
        <taxon>Fungi incertae sedis</taxon>
        <taxon>Mucoromycota</taxon>
        <taxon>Glomeromycotina</taxon>
        <taxon>Glomeromycetes</taxon>
        <taxon>Diversisporales</taxon>
        <taxon>Gigasporaceae</taxon>
        <taxon>Racocetra</taxon>
    </lineage>
</organism>
<proteinExistence type="predicted"/>
<dbReference type="Proteomes" id="UP000789920">
    <property type="component" value="Unassembled WGS sequence"/>
</dbReference>